<dbReference type="AlphaFoldDB" id="A0A3N4M4K9"/>
<dbReference type="EMBL" id="ML121527">
    <property type="protein sequence ID" value="RPB29950.1"/>
    <property type="molecule type" value="Genomic_DNA"/>
</dbReference>
<proteinExistence type="predicted"/>
<reference evidence="1 2" key="1">
    <citation type="journal article" date="2018" name="Nat. Ecol. Evol.">
        <title>Pezizomycetes genomes reveal the molecular basis of ectomycorrhizal truffle lifestyle.</title>
        <authorList>
            <person name="Murat C."/>
            <person name="Payen T."/>
            <person name="Noel B."/>
            <person name="Kuo A."/>
            <person name="Morin E."/>
            <person name="Chen J."/>
            <person name="Kohler A."/>
            <person name="Krizsan K."/>
            <person name="Balestrini R."/>
            <person name="Da Silva C."/>
            <person name="Montanini B."/>
            <person name="Hainaut M."/>
            <person name="Levati E."/>
            <person name="Barry K.W."/>
            <person name="Belfiori B."/>
            <person name="Cichocki N."/>
            <person name="Clum A."/>
            <person name="Dockter R.B."/>
            <person name="Fauchery L."/>
            <person name="Guy J."/>
            <person name="Iotti M."/>
            <person name="Le Tacon F."/>
            <person name="Lindquist E.A."/>
            <person name="Lipzen A."/>
            <person name="Malagnac F."/>
            <person name="Mello A."/>
            <person name="Molinier V."/>
            <person name="Miyauchi S."/>
            <person name="Poulain J."/>
            <person name="Riccioni C."/>
            <person name="Rubini A."/>
            <person name="Sitrit Y."/>
            <person name="Splivallo R."/>
            <person name="Traeger S."/>
            <person name="Wang M."/>
            <person name="Zifcakova L."/>
            <person name="Wipf D."/>
            <person name="Zambonelli A."/>
            <person name="Paolocci F."/>
            <person name="Nowrousian M."/>
            <person name="Ottonello S."/>
            <person name="Baldrian P."/>
            <person name="Spatafora J.W."/>
            <person name="Henrissat B."/>
            <person name="Nagy L.G."/>
            <person name="Aury J.M."/>
            <person name="Wincker P."/>
            <person name="Grigoriev I.V."/>
            <person name="Bonfante P."/>
            <person name="Martin F.M."/>
        </authorList>
    </citation>
    <scope>NUCLEOTIDE SEQUENCE [LARGE SCALE GENOMIC DNA]</scope>
    <source>
        <strain evidence="1 2">ATCC MYA-4762</strain>
    </source>
</reference>
<organism evidence="1 2">
    <name type="scientific">Terfezia boudieri ATCC MYA-4762</name>
    <dbReference type="NCBI Taxonomy" id="1051890"/>
    <lineage>
        <taxon>Eukaryota</taxon>
        <taxon>Fungi</taxon>
        <taxon>Dikarya</taxon>
        <taxon>Ascomycota</taxon>
        <taxon>Pezizomycotina</taxon>
        <taxon>Pezizomycetes</taxon>
        <taxon>Pezizales</taxon>
        <taxon>Pezizaceae</taxon>
        <taxon>Terfezia</taxon>
    </lineage>
</organism>
<name>A0A3N4M4K9_9PEZI</name>
<gene>
    <name evidence="1" type="ORF">L211DRAFT_53330</name>
</gene>
<protein>
    <submittedName>
        <fullName evidence="1">Uncharacterized protein</fullName>
    </submittedName>
</protein>
<dbReference type="InParanoid" id="A0A3N4M4K9"/>
<evidence type="ECO:0000313" key="1">
    <source>
        <dbReference type="EMBL" id="RPB29950.1"/>
    </source>
</evidence>
<evidence type="ECO:0000313" key="2">
    <source>
        <dbReference type="Proteomes" id="UP000267821"/>
    </source>
</evidence>
<keyword evidence="2" id="KW-1185">Reference proteome</keyword>
<accession>A0A3N4M4K9</accession>
<dbReference type="Proteomes" id="UP000267821">
    <property type="component" value="Unassembled WGS sequence"/>
</dbReference>
<sequence>MYETLSKAGYDRDSEATSRIRIDLMMVEARIAARELIKEEKEKDPDLNEKVLASMDIDNSASLTLHPFAPKLRPSTLQQRKPQELVIYPELGLSMEIVDTSDADYSKKMRVTSKADWSILYDPHKSIDHRRALFAVEAKSKTTFSSARCQLLTYLAIIKHLRR</sequence>
<dbReference type="OrthoDB" id="2103397at2759"/>